<dbReference type="InParanoid" id="A0A1Z5JKA7"/>
<gene>
    <name evidence="2" type="ORF">FisN_11Hu090</name>
</gene>
<proteinExistence type="predicted"/>
<evidence type="ECO:0000313" key="2">
    <source>
        <dbReference type="EMBL" id="GAX14450.1"/>
    </source>
</evidence>
<sequence length="202" mass="23364">MLPLSPVDNPQCKLRFGKRGRPRLFPEQIQKDFSRLDSSTDSESDSDAENAEICNDQTLYCPTLLPLLQEEESPPKGGFRVSSSDSVLLNTSLESDRMDYIVTETHNYENTVDENSSFQNSRRVQFALELEQVVEIPSHHSLDPKVKSDLYTSMHIIYAEANRNRKEWDFELRRIENVIEESDFIPDCNGHLWHPAHWNPVI</sequence>
<dbReference type="Proteomes" id="UP000198406">
    <property type="component" value="Unassembled WGS sequence"/>
</dbReference>
<dbReference type="AlphaFoldDB" id="A0A1Z5JKA7"/>
<dbReference type="EMBL" id="BDSP01000080">
    <property type="protein sequence ID" value="GAX14450.1"/>
    <property type="molecule type" value="Genomic_DNA"/>
</dbReference>
<evidence type="ECO:0000256" key="1">
    <source>
        <dbReference type="SAM" id="MobiDB-lite"/>
    </source>
</evidence>
<name>A0A1Z5JKA7_FISSO</name>
<keyword evidence="3" id="KW-1185">Reference proteome</keyword>
<accession>A0A1Z5JKA7</accession>
<comment type="caution">
    <text evidence="2">The sequence shown here is derived from an EMBL/GenBank/DDBJ whole genome shotgun (WGS) entry which is preliminary data.</text>
</comment>
<reference evidence="2 3" key="1">
    <citation type="journal article" date="2015" name="Plant Cell">
        <title>Oil accumulation by the oleaginous diatom Fistulifera solaris as revealed by the genome and transcriptome.</title>
        <authorList>
            <person name="Tanaka T."/>
            <person name="Maeda Y."/>
            <person name="Veluchamy A."/>
            <person name="Tanaka M."/>
            <person name="Abida H."/>
            <person name="Marechal E."/>
            <person name="Bowler C."/>
            <person name="Muto M."/>
            <person name="Sunaga Y."/>
            <person name="Tanaka M."/>
            <person name="Yoshino T."/>
            <person name="Taniguchi T."/>
            <person name="Fukuda Y."/>
            <person name="Nemoto M."/>
            <person name="Matsumoto M."/>
            <person name="Wong P.S."/>
            <person name="Aburatani S."/>
            <person name="Fujibuchi W."/>
        </authorList>
    </citation>
    <scope>NUCLEOTIDE SEQUENCE [LARGE SCALE GENOMIC DNA]</scope>
    <source>
        <strain evidence="2 3">JPCC DA0580</strain>
    </source>
</reference>
<evidence type="ECO:0000313" key="3">
    <source>
        <dbReference type="Proteomes" id="UP000198406"/>
    </source>
</evidence>
<organism evidence="2 3">
    <name type="scientific">Fistulifera solaris</name>
    <name type="common">Oleaginous diatom</name>
    <dbReference type="NCBI Taxonomy" id="1519565"/>
    <lineage>
        <taxon>Eukaryota</taxon>
        <taxon>Sar</taxon>
        <taxon>Stramenopiles</taxon>
        <taxon>Ochrophyta</taxon>
        <taxon>Bacillariophyta</taxon>
        <taxon>Bacillariophyceae</taxon>
        <taxon>Bacillariophycidae</taxon>
        <taxon>Naviculales</taxon>
        <taxon>Naviculaceae</taxon>
        <taxon>Fistulifera</taxon>
    </lineage>
</organism>
<feature type="compositionally biased region" description="Acidic residues" evidence="1">
    <location>
        <begin position="40"/>
        <end position="50"/>
    </location>
</feature>
<protein>
    <submittedName>
        <fullName evidence="2">Uncharacterized protein</fullName>
    </submittedName>
</protein>
<feature type="region of interest" description="Disordered" evidence="1">
    <location>
        <begin position="1"/>
        <end position="51"/>
    </location>
</feature>